<evidence type="ECO:0000313" key="1">
    <source>
        <dbReference type="EMBL" id="KAA1261105.1"/>
    </source>
</evidence>
<dbReference type="AlphaFoldDB" id="A0A5B1CMH5"/>
<reference evidence="1 2" key="1">
    <citation type="submission" date="2019-08" db="EMBL/GenBank/DDBJ databases">
        <title>Deep-cultivation of Planctomycetes and their phenomic and genomic characterization uncovers novel biology.</title>
        <authorList>
            <person name="Wiegand S."/>
            <person name="Jogler M."/>
            <person name="Boedeker C."/>
            <person name="Pinto D."/>
            <person name="Vollmers J."/>
            <person name="Rivas-Marin E."/>
            <person name="Kohn T."/>
            <person name="Peeters S.H."/>
            <person name="Heuer A."/>
            <person name="Rast P."/>
            <person name="Oberbeckmann S."/>
            <person name="Bunk B."/>
            <person name="Jeske O."/>
            <person name="Meyerdierks A."/>
            <person name="Storesund J.E."/>
            <person name="Kallscheuer N."/>
            <person name="Luecker S."/>
            <person name="Lage O.M."/>
            <person name="Pohl T."/>
            <person name="Merkel B.J."/>
            <person name="Hornburger P."/>
            <person name="Mueller R.-W."/>
            <person name="Bruemmer F."/>
            <person name="Labrenz M."/>
            <person name="Spormann A.M."/>
            <person name="Op Den Camp H."/>
            <person name="Overmann J."/>
            <person name="Amann R."/>
            <person name="Jetten M.S.M."/>
            <person name="Mascher T."/>
            <person name="Medema M.H."/>
            <person name="Devos D.P."/>
            <person name="Kaster A.-K."/>
            <person name="Ovreas L."/>
            <person name="Rohde M."/>
            <person name="Galperin M.Y."/>
            <person name="Jogler C."/>
        </authorList>
    </citation>
    <scope>NUCLEOTIDE SEQUENCE [LARGE SCALE GENOMIC DNA]</scope>
    <source>
        <strain evidence="1 2">LF1</strain>
    </source>
</reference>
<dbReference type="EMBL" id="VRLW01000001">
    <property type="protein sequence ID" value="KAA1261105.1"/>
    <property type="molecule type" value="Genomic_DNA"/>
</dbReference>
<protein>
    <submittedName>
        <fullName evidence="1">Uncharacterized protein</fullName>
    </submittedName>
</protein>
<keyword evidence="2" id="KW-1185">Reference proteome</keyword>
<dbReference type="Proteomes" id="UP000322699">
    <property type="component" value="Unassembled WGS sequence"/>
</dbReference>
<sequence>MLIVNKIAATIVESTALSSETNTTEIRQSDLLTTGLNQISTPLED</sequence>
<gene>
    <name evidence="1" type="ORF">LF1_36490</name>
</gene>
<accession>A0A5B1CMH5</accession>
<comment type="caution">
    <text evidence="1">The sequence shown here is derived from an EMBL/GenBank/DDBJ whole genome shotgun (WGS) entry which is preliminary data.</text>
</comment>
<proteinExistence type="predicted"/>
<name>A0A5B1CMH5_9BACT</name>
<organism evidence="1 2">
    <name type="scientific">Rubripirellula obstinata</name>
    <dbReference type="NCBI Taxonomy" id="406547"/>
    <lineage>
        <taxon>Bacteria</taxon>
        <taxon>Pseudomonadati</taxon>
        <taxon>Planctomycetota</taxon>
        <taxon>Planctomycetia</taxon>
        <taxon>Pirellulales</taxon>
        <taxon>Pirellulaceae</taxon>
        <taxon>Rubripirellula</taxon>
    </lineage>
</organism>
<evidence type="ECO:0000313" key="2">
    <source>
        <dbReference type="Proteomes" id="UP000322699"/>
    </source>
</evidence>